<name>A0A4R2HK17_9SPHI</name>
<sequence>MKQIFFIDLDNTIYFTKPNEEQLMSGLYQFLDAQNLGISAAQYQAAKSEMLRTPFQKVAEKYGFRHEAMENIIAFLNSREVTKPLIPSDDYHFIKELKGRKFIVTAGFYKQQTSKVKMLGIADDFEEVCVVDVTVSNKKEAFQKLIDQHELNKAEILIIGDDAESEIKYGLELGIETFLLDPENRYPHAETTFKGIDLSNLHQAAGQ</sequence>
<organism evidence="2 3">
    <name type="scientific">Pedobacter psychrotolerans</name>
    <dbReference type="NCBI Taxonomy" id="1843235"/>
    <lineage>
        <taxon>Bacteria</taxon>
        <taxon>Pseudomonadati</taxon>
        <taxon>Bacteroidota</taxon>
        <taxon>Sphingobacteriia</taxon>
        <taxon>Sphingobacteriales</taxon>
        <taxon>Sphingobacteriaceae</taxon>
        <taxon>Pedobacter</taxon>
    </lineage>
</organism>
<reference evidence="4" key="2">
    <citation type="journal article" date="2019" name="Int. J. Syst. Evol. Microbiol.">
        <title>The Global Catalogue of Microorganisms (GCM) 10K type strain sequencing project: providing services to taxonomists for standard genome sequencing and annotation.</title>
        <authorList>
            <consortium name="The Broad Institute Genomics Platform"/>
            <consortium name="The Broad Institute Genome Sequencing Center for Infectious Disease"/>
            <person name="Wu L."/>
            <person name="Ma J."/>
        </authorList>
    </citation>
    <scope>NUCLEOTIDE SEQUENCE [LARGE SCALE GENOMIC DNA]</scope>
    <source>
        <strain evidence="4">CGMCC 1.15644</strain>
    </source>
</reference>
<proteinExistence type="predicted"/>
<accession>A0A4R2HK17</accession>
<reference evidence="2 3" key="3">
    <citation type="submission" date="2019-03" db="EMBL/GenBank/DDBJ databases">
        <title>Genomic Encyclopedia of Type Strains, Phase IV (KMG-IV): sequencing the most valuable type-strain genomes for metagenomic binning, comparative biology and taxonomic classification.</title>
        <authorList>
            <person name="Goeker M."/>
        </authorList>
    </citation>
    <scope>NUCLEOTIDE SEQUENCE [LARGE SCALE GENOMIC DNA]</scope>
    <source>
        <strain evidence="2 3">DSM 103236</strain>
    </source>
</reference>
<dbReference type="InterPro" id="IPR036412">
    <property type="entry name" value="HAD-like_sf"/>
</dbReference>
<reference evidence="1" key="4">
    <citation type="submission" date="2024-05" db="EMBL/GenBank/DDBJ databases">
        <authorList>
            <person name="Sun Q."/>
            <person name="Zhou Y."/>
        </authorList>
    </citation>
    <scope>NUCLEOTIDE SEQUENCE</scope>
    <source>
        <strain evidence="1">CGMCC 1.15644</strain>
    </source>
</reference>
<dbReference type="Proteomes" id="UP000295684">
    <property type="component" value="Unassembled WGS sequence"/>
</dbReference>
<dbReference type="Gene3D" id="3.40.50.1000">
    <property type="entry name" value="HAD superfamily/HAD-like"/>
    <property type="match status" value="1"/>
</dbReference>
<evidence type="ECO:0000313" key="3">
    <source>
        <dbReference type="Proteomes" id="UP000295684"/>
    </source>
</evidence>
<evidence type="ECO:0000313" key="1">
    <source>
        <dbReference type="EMBL" id="GGE55239.1"/>
    </source>
</evidence>
<dbReference type="GO" id="GO:0016787">
    <property type="term" value="F:hydrolase activity"/>
    <property type="evidence" value="ECO:0007669"/>
    <property type="project" value="UniProtKB-KW"/>
</dbReference>
<dbReference type="EMBL" id="BMJO01000003">
    <property type="protein sequence ID" value="GGE55239.1"/>
    <property type="molecule type" value="Genomic_DNA"/>
</dbReference>
<dbReference type="PANTHER" id="PTHR47478">
    <property type="match status" value="1"/>
</dbReference>
<dbReference type="InterPro" id="IPR023214">
    <property type="entry name" value="HAD_sf"/>
</dbReference>
<gene>
    <name evidence="2" type="ORF">EV200_102659</name>
    <name evidence="1" type="ORF">GCM10011413_22000</name>
</gene>
<reference evidence="1" key="1">
    <citation type="journal article" date="2014" name="Int. J. Syst. Evol. Microbiol.">
        <title>Complete genome of a new Firmicutes species belonging to the dominant human colonic microbiota ('Ruminococcus bicirculans') reveals two chromosomes and a selective capacity to utilize plant glucans.</title>
        <authorList>
            <consortium name="NISC Comparative Sequencing Program"/>
            <person name="Wegmann U."/>
            <person name="Louis P."/>
            <person name="Goesmann A."/>
            <person name="Henrissat B."/>
            <person name="Duncan S.H."/>
            <person name="Flint H.J."/>
        </authorList>
    </citation>
    <scope>NUCLEOTIDE SEQUENCE</scope>
    <source>
        <strain evidence="1">CGMCC 1.15644</strain>
    </source>
</reference>
<evidence type="ECO:0000313" key="4">
    <source>
        <dbReference type="Proteomes" id="UP000622648"/>
    </source>
</evidence>
<dbReference type="SUPFAM" id="SSF56784">
    <property type="entry name" value="HAD-like"/>
    <property type="match status" value="1"/>
</dbReference>
<dbReference type="Pfam" id="PF00702">
    <property type="entry name" value="Hydrolase"/>
    <property type="match status" value="1"/>
</dbReference>
<dbReference type="PANTHER" id="PTHR47478:SF1">
    <property type="entry name" value="PYRIMIDINE 5'-NUCLEOTIDASE YJJG"/>
    <property type="match status" value="1"/>
</dbReference>
<dbReference type="Proteomes" id="UP000622648">
    <property type="component" value="Unassembled WGS sequence"/>
</dbReference>
<protein>
    <submittedName>
        <fullName evidence="2">Putative hydrolase of the HAD superfamily</fullName>
    </submittedName>
</protein>
<keyword evidence="4" id="KW-1185">Reference proteome</keyword>
<comment type="caution">
    <text evidence="2">The sequence shown here is derived from an EMBL/GenBank/DDBJ whole genome shotgun (WGS) entry which is preliminary data.</text>
</comment>
<evidence type="ECO:0000313" key="2">
    <source>
        <dbReference type="EMBL" id="TCO29236.1"/>
    </source>
</evidence>
<dbReference type="Gene3D" id="1.10.150.520">
    <property type="match status" value="1"/>
</dbReference>
<keyword evidence="2" id="KW-0378">Hydrolase</keyword>
<dbReference type="OrthoDB" id="7059729at2"/>
<dbReference type="InterPro" id="IPR052550">
    <property type="entry name" value="Pyrimidine_5'-ntase_YjjG"/>
</dbReference>
<dbReference type="RefSeq" id="WP_132530532.1">
    <property type="nucleotide sequence ID" value="NZ_BMJO01000003.1"/>
</dbReference>
<dbReference type="AlphaFoldDB" id="A0A4R2HK17"/>
<dbReference type="EMBL" id="SLWO01000002">
    <property type="protein sequence ID" value="TCO29236.1"/>
    <property type="molecule type" value="Genomic_DNA"/>
</dbReference>